<name>A0A3S0QXP6_9GAMM</name>
<sequence length="267" mass="29486">MHRHVIFVAAVAGLAATCGAQAADTHASFQCTYNTQYDVQIKPDGIAFTRDHGTPGDVFMHNGQLRVDGRDVAVSSADAARLRDYEQQVRELVPTIAAIARDGVNIGYSALSTVVATFAENSDERLRYQQSLHEKEVVALQMIENGLDKGEWKADDDDRAFGADMQQTVADMTGDVMRNVVADALSGDSSRMASLQARTSSLENSLQKALTEPAEQLAQRAQEVCPRLTDLDRLQQQFQFRLAHGERLQLLSSDTDRLDKARQYAQR</sequence>
<gene>
    <name evidence="2" type="ORF">EKH79_09835</name>
</gene>
<keyword evidence="3" id="KW-1185">Reference proteome</keyword>
<evidence type="ECO:0000313" key="2">
    <source>
        <dbReference type="EMBL" id="RUL64327.1"/>
    </source>
</evidence>
<dbReference type="OrthoDB" id="5949813at2"/>
<protein>
    <submittedName>
        <fullName evidence="2">DUF2884 family protein</fullName>
    </submittedName>
</protein>
<dbReference type="InterPro" id="IPR021307">
    <property type="entry name" value="DUF2884"/>
</dbReference>
<dbReference type="Pfam" id="PF11101">
    <property type="entry name" value="DUF2884"/>
    <property type="match status" value="1"/>
</dbReference>
<accession>A0A3S0QXP6</accession>
<evidence type="ECO:0000313" key="3">
    <source>
        <dbReference type="Proteomes" id="UP000267077"/>
    </source>
</evidence>
<dbReference type="RefSeq" id="WP_126673607.1">
    <property type="nucleotide sequence ID" value="NZ_RYZR01000005.1"/>
</dbReference>
<proteinExistence type="predicted"/>
<organism evidence="2 3">
    <name type="scientific">Dyella dinghuensis</name>
    <dbReference type="NCBI Taxonomy" id="1920169"/>
    <lineage>
        <taxon>Bacteria</taxon>
        <taxon>Pseudomonadati</taxon>
        <taxon>Pseudomonadota</taxon>
        <taxon>Gammaproteobacteria</taxon>
        <taxon>Lysobacterales</taxon>
        <taxon>Rhodanobacteraceae</taxon>
        <taxon>Dyella</taxon>
    </lineage>
</organism>
<dbReference type="Proteomes" id="UP000267077">
    <property type="component" value="Unassembled WGS sequence"/>
</dbReference>
<keyword evidence="1" id="KW-0732">Signal</keyword>
<feature type="chain" id="PRO_5018745968" evidence="1">
    <location>
        <begin position="23"/>
        <end position="267"/>
    </location>
</feature>
<dbReference type="AlphaFoldDB" id="A0A3S0QXP6"/>
<feature type="signal peptide" evidence="1">
    <location>
        <begin position="1"/>
        <end position="22"/>
    </location>
</feature>
<evidence type="ECO:0000256" key="1">
    <source>
        <dbReference type="SAM" id="SignalP"/>
    </source>
</evidence>
<reference evidence="2 3" key="1">
    <citation type="submission" date="2018-12" db="EMBL/GenBank/DDBJ databases">
        <title>Dyella dinghuensis sp. nov. DHOA06 and Dyella choica sp. nov. 4M-K27, isolated from forest soil.</title>
        <authorList>
            <person name="Qiu L.-H."/>
            <person name="Gao Z.-H."/>
        </authorList>
    </citation>
    <scope>NUCLEOTIDE SEQUENCE [LARGE SCALE GENOMIC DNA]</scope>
    <source>
        <strain evidence="2 3">DHOA06</strain>
    </source>
</reference>
<comment type="caution">
    <text evidence="2">The sequence shown here is derived from an EMBL/GenBank/DDBJ whole genome shotgun (WGS) entry which is preliminary data.</text>
</comment>
<dbReference type="EMBL" id="RYZR01000005">
    <property type="protein sequence ID" value="RUL64327.1"/>
    <property type="molecule type" value="Genomic_DNA"/>
</dbReference>